<dbReference type="GO" id="GO:0000725">
    <property type="term" value="P:recombinational repair"/>
    <property type="evidence" value="ECO:0007669"/>
    <property type="project" value="TreeGrafter"/>
</dbReference>
<protein>
    <submittedName>
        <fullName evidence="7">Helicase IV</fullName>
        <ecNumber evidence="7">3.6.4.12</ecNumber>
    </submittedName>
</protein>
<dbReference type="PATRIC" id="fig|1432052.3.peg.6862"/>
<organism evidence="7 8">
    <name type="scientific">Eisenbergiella tayi</name>
    <dbReference type="NCBI Taxonomy" id="1432052"/>
    <lineage>
        <taxon>Bacteria</taxon>
        <taxon>Bacillati</taxon>
        <taxon>Bacillota</taxon>
        <taxon>Clostridia</taxon>
        <taxon>Lachnospirales</taxon>
        <taxon>Lachnospiraceae</taxon>
        <taxon>Eisenbergiella</taxon>
    </lineage>
</organism>
<evidence type="ECO:0000256" key="4">
    <source>
        <dbReference type="ARBA" id="ARBA00022840"/>
    </source>
</evidence>
<dbReference type="InterPro" id="IPR014016">
    <property type="entry name" value="UvrD-like_ATP-bd"/>
</dbReference>
<dbReference type="InterPro" id="IPR027417">
    <property type="entry name" value="P-loop_NTPase"/>
</dbReference>
<evidence type="ECO:0000256" key="5">
    <source>
        <dbReference type="PROSITE-ProRule" id="PRU00560"/>
    </source>
</evidence>
<keyword evidence="2 5" id="KW-0378">Hydrolase</keyword>
<dbReference type="EMBL" id="MCGI01000009">
    <property type="protein sequence ID" value="ODM02657.1"/>
    <property type="molecule type" value="Genomic_DNA"/>
</dbReference>
<evidence type="ECO:0000256" key="2">
    <source>
        <dbReference type="ARBA" id="ARBA00022801"/>
    </source>
</evidence>
<feature type="binding site" evidence="5">
    <location>
        <begin position="220"/>
        <end position="227"/>
    </location>
    <ligand>
        <name>ATP</name>
        <dbReference type="ChEBI" id="CHEBI:30616"/>
    </ligand>
</feature>
<dbReference type="InterPro" id="IPR000212">
    <property type="entry name" value="DNA_helicase_UvrD/REP"/>
</dbReference>
<keyword evidence="4 5" id="KW-0067">ATP-binding</keyword>
<reference evidence="7 8" key="1">
    <citation type="submission" date="2016-07" db="EMBL/GenBank/DDBJ databases">
        <title>Characterization of isolates of Eisenbergiella tayi derived from blood cultures, using whole genome sequencing.</title>
        <authorList>
            <person name="Burdz T."/>
            <person name="Wiebe D."/>
            <person name="Huynh C."/>
            <person name="Bernard K."/>
        </authorList>
    </citation>
    <scope>NUCLEOTIDE SEQUENCE [LARGE SCALE GENOMIC DNA]</scope>
    <source>
        <strain evidence="7 8">NML 120489</strain>
    </source>
</reference>
<dbReference type="GO" id="GO:0043138">
    <property type="term" value="F:3'-5' DNA helicase activity"/>
    <property type="evidence" value="ECO:0007669"/>
    <property type="project" value="TreeGrafter"/>
</dbReference>
<dbReference type="EC" id="3.6.4.12" evidence="7"/>
<keyword evidence="3 5" id="KW-0347">Helicase</keyword>
<dbReference type="GO" id="GO:0016787">
    <property type="term" value="F:hydrolase activity"/>
    <property type="evidence" value="ECO:0007669"/>
    <property type="project" value="UniProtKB-UniRule"/>
</dbReference>
<feature type="domain" description="UvrD-like helicase ATP-binding" evidence="6">
    <location>
        <begin position="199"/>
        <end position="526"/>
    </location>
</feature>
<accession>A0A1E3A2D4</accession>
<name>A0A1E3A2D4_9FIRM</name>
<evidence type="ECO:0000256" key="1">
    <source>
        <dbReference type="ARBA" id="ARBA00022741"/>
    </source>
</evidence>
<dbReference type="RefSeq" id="WP_069159472.1">
    <property type="nucleotide sequence ID" value="NZ_DBFYTC010000066.1"/>
</dbReference>
<dbReference type="Proteomes" id="UP000095003">
    <property type="component" value="Unassembled WGS sequence"/>
</dbReference>
<dbReference type="PROSITE" id="PS51198">
    <property type="entry name" value="UVRD_HELICASE_ATP_BIND"/>
    <property type="match status" value="1"/>
</dbReference>
<evidence type="ECO:0000256" key="3">
    <source>
        <dbReference type="ARBA" id="ARBA00022806"/>
    </source>
</evidence>
<dbReference type="InterPro" id="IPR027785">
    <property type="entry name" value="UvrD-like_helicase_C"/>
</dbReference>
<gene>
    <name evidence="7" type="primary">helD_4</name>
    <name evidence="7" type="ORF">BEH84_06212</name>
</gene>
<dbReference type="AlphaFoldDB" id="A0A1E3A2D4"/>
<dbReference type="Pfam" id="PF13538">
    <property type="entry name" value="UvrD_C_2"/>
    <property type="match status" value="1"/>
</dbReference>
<comment type="caution">
    <text evidence="7">The sequence shown here is derived from an EMBL/GenBank/DDBJ whole genome shotgun (WGS) entry which is preliminary data.</text>
</comment>
<dbReference type="GO" id="GO:0003677">
    <property type="term" value="F:DNA binding"/>
    <property type="evidence" value="ECO:0007669"/>
    <property type="project" value="InterPro"/>
</dbReference>
<dbReference type="Gene3D" id="3.40.50.300">
    <property type="entry name" value="P-loop containing nucleotide triphosphate hydrolases"/>
    <property type="match status" value="2"/>
</dbReference>
<dbReference type="PANTHER" id="PTHR11070:SF17">
    <property type="entry name" value="DNA HELICASE IV"/>
    <property type="match status" value="1"/>
</dbReference>
<evidence type="ECO:0000313" key="8">
    <source>
        <dbReference type="Proteomes" id="UP000095003"/>
    </source>
</evidence>
<dbReference type="PANTHER" id="PTHR11070">
    <property type="entry name" value="UVRD / RECB / PCRA DNA HELICASE FAMILY MEMBER"/>
    <property type="match status" value="1"/>
</dbReference>
<proteinExistence type="predicted"/>
<evidence type="ECO:0000259" key="6">
    <source>
        <dbReference type="PROSITE" id="PS51198"/>
    </source>
</evidence>
<dbReference type="GO" id="GO:0005524">
    <property type="term" value="F:ATP binding"/>
    <property type="evidence" value="ECO:0007669"/>
    <property type="project" value="UniProtKB-UniRule"/>
</dbReference>
<dbReference type="SUPFAM" id="SSF52540">
    <property type="entry name" value="P-loop containing nucleoside triphosphate hydrolases"/>
    <property type="match status" value="1"/>
</dbReference>
<sequence length="679" mass="78617">MENMFLEEAEYLDMVKEQLEAALDKYDKSAAGYEEDYNKARRYLTGCWNEMDPMERFSNERSISCIEATGNHTLASYNRVKKLRESPYFAHIDFQFDGDTNAEEIYIGLFGFTDDHGRTLIYDWRAPISGMYYEYQTGPATYEAPAGRIQGEIVRKRQLKIEKGNLVYVLENTMNIDDDILRKELSSTSDEKMKNIIATIQKEQNRIIRNVNDEILIIQGVAGSGKTSIALHRIAFLLYRQKERLRAQNVAIISPNKVFADYISNVLPELGEEPISELSFEEIAKMILGNKIFFEKYAVHAEDRSQEWMKKLEYKSSADFVRQTDDYLIDAEKRYFIPCDCTIGCTAVPADFIQKLYNSYRSYPIMRRFPKMADDILEMLKRRNTFSETKLPPKGEIVRKLRSMFKMDGTLELYRDFYSRQGTTELFELAAGNTLEWPDVYPYLYMYLAVEGNGEESAIQHLVIDEMQDYTPIQYAVINKLFRCRKTILGDVGQSITPYNSCSPEIFRQIFGKATFVSLTKSYRSTCEIIEFARSIKSDQRIQPVERHGETPEAVCCADPEQELTIIRRKAEAFLKSSYATMGILCKDFRQANLLYEYLSKQYPVHLLNYESTHFENGIHITSIPLSKGLEFDEVLIPFVNAGSYQTEFDRNLLYIACTRAMHKLSLTYCGTVTELLQI</sequence>
<evidence type="ECO:0000313" key="7">
    <source>
        <dbReference type="EMBL" id="ODM02657.1"/>
    </source>
</evidence>
<dbReference type="GeneID" id="93304192"/>
<dbReference type="GO" id="GO:0005829">
    <property type="term" value="C:cytosol"/>
    <property type="evidence" value="ECO:0007669"/>
    <property type="project" value="TreeGrafter"/>
</dbReference>
<keyword evidence="1 5" id="KW-0547">Nucleotide-binding</keyword>
<dbReference type="Pfam" id="PF00580">
    <property type="entry name" value="UvrD-helicase"/>
    <property type="match status" value="1"/>
</dbReference>